<keyword evidence="2" id="KW-0560">Oxidoreductase</keyword>
<dbReference type="Gene3D" id="3.30.9.10">
    <property type="entry name" value="D-Amino Acid Oxidase, subunit A, domain 2"/>
    <property type="match status" value="1"/>
</dbReference>
<feature type="domain" description="FAD dependent oxidoreductase" evidence="1">
    <location>
        <begin position="6"/>
        <end position="326"/>
    </location>
</feature>
<evidence type="ECO:0000259" key="1">
    <source>
        <dbReference type="Pfam" id="PF01266"/>
    </source>
</evidence>
<dbReference type="GO" id="GO:0016491">
    <property type="term" value="F:oxidoreductase activity"/>
    <property type="evidence" value="ECO:0007669"/>
    <property type="project" value="UniProtKB-KW"/>
</dbReference>
<sequence>MQQVEYIVVGLGIAGISFCERLFAANKAFVVYDPGVNHSTLISGGVLNPVVLKRFTATWRAQEQLDAAIAFYKSLSETLTIPLLEATAIHRIFKSIEEQNDWMVASDKKELSSFLASEISKNTNTAINAPFGFGKVHNAFKINTSLLINAYRKYLAKEGLLQAETFEYEALKSTTEGFQYKNILAKKIVFSEGASVIHNPYFRNDFVIPNKGEYVLIYAPQLQSDAILKGGMHLIPLGNDTYKVGATYARDEFDTHPSEVKKQQIIIQLEKMISCEYEIVGHIAGVRPTTKDRRPLLGSLAAHKNIYFFSGLGTRGIMGAPWLSKKLLDFSEHTIPLPEEVAISRFC</sequence>
<dbReference type="SUPFAM" id="SSF51971">
    <property type="entry name" value="Nucleotide-binding domain"/>
    <property type="match status" value="1"/>
</dbReference>
<dbReference type="Pfam" id="PF01266">
    <property type="entry name" value="DAO"/>
    <property type="match status" value="1"/>
</dbReference>
<dbReference type="SUPFAM" id="SSF54373">
    <property type="entry name" value="FAD-linked reductases, C-terminal domain"/>
    <property type="match status" value="1"/>
</dbReference>
<name>A0ABW2MRY6_9FLAO</name>
<dbReference type="InterPro" id="IPR006076">
    <property type="entry name" value="FAD-dep_OxRdtase"/>
</dbReference>
<dbReference type="Proteomes" id="UP001596415">
    <property type="component" value="Unassembled WGS sequence"/>
</dbReference>
<reference evidence="3" key="1">
    <citation type="journal article" date="2019" name="Int. J. Syst. Evol. Microbiol.">
        <title>The Global Catalogue of Microorganisms (GCM) 10K type strain sequencing project: providing services to taxonomists for standard genome sequencing and annotation.</title>
        <authorList>
            <consortium name="The Broad Institute Genomics Platform"/>
            <consortium name="The Broad Institute Genome Sequencing Center for Infectious Disease"/>
            <person name="Wu L."/>
            <person name="Ma J."/>
        </authorList>
    </citation>
    <scope>NUCLEOTIDE SEQUENCE [LARGE SCALE GENOMIC DNA]</scope>
    <source>
        <strain evidence="3">CGMCC 1.16306</strain>
    </source>
</reference>
<evidence type="ECO:0000313" key="3">
    <source>
        <dbReference type="Proteomes" id="UP001596415"/>
    </source>
</evidence>
<proteinExistence type="predicted"/>
<dbReference type="RefSeq" id="WP_380216525.1">
    <property type="nucleotide sequence ID" value="NZ_JBHTBN010000001.1"/>
</dbReference>
<dbReference type="InterPro" id="IPR036188">
    <property type="entry name" value="FAD/NAD-bd_sf"/>
</dbReference>
<protein>
    <submittedName>
        <fullName evidence="2">NAD(P)/FAD-dependent oxidoreductase</fullName>
        <ecNumber evidence="2">1.-.-.-</ecNumber>
    </submittedName>
</protein>
<dbReference type="PANTHER" id="PTHR13847">
    <property type="entry name" value="SARCOSINE DEHYDROGENASE-RELATED"/>
    <property type="match status" value="1"/>
</dbReference>
<dbReference type="EMBL" id="JBHTBN010000001">
    <property type="protein sequence ID" value="MFC7356678.1"/>
    <property type="molecule type" value="Genomic_DNA"/>
</dbReference>
<evidence type="ECO:0000313" key="2">
    <source>
        <dbReference type="EMBL" id="MFC7356678.1"/>
    </source>
</evidence>
<keyword evidence="3" id="KW-1185">Reference proteome</keyword>
<organism evidence="2 3">
    <name type="scientific">Jejudonia soesokkakensis</name>
    <dbReference type="NCBI Taxonomy" id="1323432"/>
    <lineage>
        <taxon>Bacteria</taxon>
        <taxon>Pseudomonadati</taxon>
        <taxon>Bacteroidota</taxon>
        <taxon>Flavobacteriia</taxon>
        <taxon>Flavobacteriales</taxon>
        <taxon>Flavobacteriaceae</taxon>
        <taxon>Jejudonia</taxon>
    </lineage>
</organism>
<accession>A0ABW2MRY6</accession>
<dbReference type="Gene3D" id="3.50.50.60">
    <property type="entry name" value="FAD/NAD(P)-binding domain"/>
    <property type="match status" value="1"/>
</dbReference>
<gene>
    <name evidence="2" type="ORF">ACFQO1_03185</name>
</gene>
<dbReference type="EC" id="1.-.-.-" evidence="2"/>
<comment type="caution">
    <text evidence="2">The sequence shown here is derived from an EMBL/GenBank/DDBJ whole genome shotgun (WGS) entry which is preliminary data.</text>
</comment>